<evidence type="ECO:0000313" key="2">
    <source>
        <dbReference type="EMBL" id="AQQ71013.1"/>
    </source>
</evidence>
<evidence type="ECO:0008006" key="4">
    <source>
        <dbReference type="Google" id="ProtNLM"/>
    </source>
</evidence>
<accession>A0A1Q2ME77</accession>
<dbReference type="EMBL" id="CP019646">
    <property type="protein sequence ID" value="AQQ71013.1"/>
    <property type="molecule type" value="Genomic_DNA"/>
</dbReference>
<reference evidence="3" key="1">
    <citation type="submission" date="2017-02" db="EMBL/GenBank/DDBJ databases">
        <title>Comparative genomics and description of representatives of a novel lineage of planctomycetes thriving in anoxic sediments.</title>
        <authorList>
            <person name="Spring S."/>
            <person name="Bunk B."/>
            <person name="Sproer C."/>
        </authorList>
    </citation>
    <scope>NUCLEOTIDE SEQUENCE [LARGE SCALE GENOMIC DNA]</scope>
    <source>
        <strain evidence="3">SM-Chi-D1</strain>
    </source>
</reference>
<sequence precursor="true">MFNTKKLSSVYALCALCALTANASVVTLGRDGLMSLDYYHSSQNLTPRVIDARPSGGSVEFDVEFPGNSGSDSQMFYGSSLYGGEGSLIIQDISGYSQFQMNFELLGIQGYTAQESETFELWVSPMVHDGDTYKFFPSALVSTAAGSTQASPAMDVSLLAAGIAKKGDMILEIGFELHMDDPTLWPASGAVATLLVTPAAGADQIVPEPVSILLLSYGAMFIMSRKICPKK</sequence>
<dbReference type="AlphaFoldDB" id="A0A1Q2ME77"/>
<dbReference type="Proteomes" id="UP000188181">
    <property type="component" value="Chromosome"/>
</dbReference>
<dbReference type="STRING" id="1851148.SMSP2_01377"/>
<proteinExistence type="predicted"/>
<organism evidence="2 3">
    <name type="scientific">Limihaloglobus sulfuriphilus</name>
    <dbReference type="NCBI Taxonomy" id="1851148"/>
    <lineage>
        <taxon>Bacteria</taxon>
        <taxon>Pseudomonadati</taxon>
        <taxon>Planctomycetota</taxon>
        <taxon>Phycisphaerae</taxon>
        <taxon>Sedimentisphaerales</taxon>
        <taxon>Sedimentisphaeraceae</taxon>
        <taxon>Limihaloglobus</taxon>
    </lineage>
</organism>
<gene>
    <name evidence="2" type="ORF">SMSP2_01377</name>
</gene>
<keyword evidence="1" id="KW-0732">Signal</keyword>
<dbReference type="RefSeq" id="WP_146683233.1">
    <property type="nucleotide sequence ID" value="NZ_CP019646.1"/>
</dbReference>
<evidence type="ECO:0000313" key="3">
    <source>
        <dbReference type="Proteomes" id="UP000188181"/>
    </source>
</evidence>
<feature type="signal peptide" evidence="1">
    <location>
        <begin position="1"/>
        <end position="23"/>
    </location>
</feature>
<dbReference type="KEGG" id="pbas:SMSP2_01377"/>
<keyword evidence="3" id="KW-1185">Reference proteome</keyword>
<name>A0A1Q2ME77_9BACT</name>
<feature type="chain" id="PRO_5012094606" description="PEP-CTERM protein-sorting domain-containing protein" evidence="1">
    <location>
        <begin position="24"/>
        <end position="231"/>
    </location>
</feature>
<protein>
    <recommendedName>
        <fullName evidence="4">PEP-CTERM protein-sorting domain-containing protein</fullName>
    </recommendedName>
</protein>
<evidence type="ECO:0000256" key="1">
    <source>
        <dbReference type="SAM" id="SignalP"/>
    </source>
</evidence>